<keyword evidence="1" id="KW-1133">Transmembrane helix</keyword>
<accession>A0A9E4TVS2</accession>
<feature type="transmembrane region" description="Helical" evidence="1">
    <location>
        <begin position="6"/>
        <end position="26"/>
    </location>
</feature>
<evidence type="ECO:0000313" key="2">
    <source>
        <dbReference type="EMBL" id="MCG7980128.1"/>
    </source>
</evidence>
<dbReference type="AlphaFoldDB" id="A0A9E4TVS2"/>
<dbReference type="Proteomes" id="UP000886674">
    <property type="component" value="Unassembled WGS sequence"/>
</dbReference>
<protein>
    <submittedName>
        <fullName evidence="2">Uncharacterized protein</fullName>
    </submittedName>
</protein>
<evidence type="ECO:0000313" key="3">
    <source>
        <dbReference type="Proteomes" id="UP000886674"/>
    </source>
</evidence>
<proteinExistence type="predicted"/>
<comment type="caution">
    <text evidence="2">The sequence shown here is derived from an EMBL/GenBank/DDBJ whole genome shotgun (WGS) entry which is preliminary data.</text>
</comment>
<evidence type="ECO:0000256" key="1">
    <source>
        <dbReference type="SAM" id="Phobius"/>
    </source>
</evidence>
<keyword evidence="1" id="KW-0472">Membrane</keyword>
<name>A0A9E4TVS2_9GAMM</name>
<sequence length="200" mass="23568">MVVGFIILIGLIVYLVISAVMIFLGVRYARKKGIPGWKGGMLAAIVMYLVVFWDWIPMRVTYSYLCNSQAGTTIFKTFEQWKNENPGVMETLLPEKDNTSVVEDNRRYIRLNQRFIREIFTTRYPFDIRKYDNRVVDVLNNDILAQYIDFDTDRNPDNPKSLNDYKPWRYSTSCEPDGQKVNKGVFSNFSYLVKYTKEYR</sequence>
<keyword evidence="1" id="KW-0812">Transmembrane</keyword>
<dbReference type="EMBL" id="JAEPCR010000103">
    <property type="protein sequence ID" value="MCG7980128.1"/>
    <property type="molecule type" value="Genomic_DNA"/>
</dbReference>
<organism evidence="2 3">
    <name type="scientific">Candidatus Thiodiazotropha taylori</name>
    <dbReference type="NCBI Taxonomy" id="2792791"/>
    <lineage>
        <taxon>Bacteria</taxon>
        <taxon>Pseudomonadati</taxon>
        <taxon>Pseudomonadota</taxon>
        <taxon>Gammaproteobacteria</taxon>
        <taxon>Chromatiales</taxon>
        <taxon>Sedimenticolaceae</taxon>
        <taxon>Candidatus Thiodiazotropha</taxon>
    </lineage>
</organism>
<reference evidence="2" key="1">
    <citation type="journal article" date="2021" name="Proc. Natl. Acad. Sci. U.S.A.">
        <title>Global biogeography of chemosynthetic symbionts reveals both localized and globally distributed symbiont groups. .</title>
        <authorList>
            <person name="Osvatic J.T."/>
            <person name="Wilkins L.G.E."/>
            <person name="Leibrecht L."/>
            <person name="Leray M."/>
            <person name="Zauner S."/>
            <person name="Polzin J."/>
            <person name="Camacho Y."/>
            <person name="Gros O."/>
            <person name="van Gils J.A."/>
            <person name="Eisen J.A."/>
            <person name="Petersen J.M."/>
            <person name="Yuen B."/>
        </authorList>
    </citation>
    <scope>NUCLEOTIDE SEQUENCE</scope>
    <source>
        <strain evidence="2">MAGclacostrist055</strain>
    </source>
</reference>
<gene>
    <name evidence="2" type="ORF">JAY77_18520</name>
</gene>
<feature type="transmembrane region" description="Helical" evidence="1">
    <location>
        <begin position="38"/>
        <end position="56"/>
    </location>
</feature>